<dbReference type="RefSeq" id="WP_353864474.1">
    <property type="nucleotide sequence ID" value="NZ_CP088295.1"/>
</dbReference>
<dbReference type="SUPFAM" id="SSF56529">
    <property type="entry name" value="FAH"/>
    <property type="match status" value="1"/>
</dbReference>
<evidence type="ECO:0000259" key="1">
    <source>
        <dbReference type="Pfam" id="PF01557"/>
    </source>
</evidence>
<keyword evidence="2" id="KW-0378">Hydrolase</keyword>
<reference evidence="3" key="1">
    <citation type="submission" date="2021-11" db="EMBL/GenBank/DDBJ databases">
        <title>Cultivation dependent microbiological survey of springs from the worlds oldest radium mine currently devoted to the extraction of radon-saturated water.</title>
        <authorList>
            <person name="Kapinusova G."/>
            <person name="Smrhova T."/>
            <person name="Strejcek M."/>
            <person name="Suman J."/>
            <person name="Jani K."/>
            <person name="Pajer P."/>
            <person name="Uhlik O."/>
        </authorList>
    </citation>
    <scope>NUCLEOTIDE SEQUENCE [LARGE SCALE GENOMIC DNA]</scope>
    <source>
        <strain evidence="3">J379</strain>
    </source>
</reference>
<dbReference type="InterPro" id="IPR011234">
    <property type="entry name" value="Fumarylacetoacetase-like_C"/>
</dbReference>
<dbReference type="PANTHER" id="PTHR43211:SF1">
    <property type="entry name" value="BLL6422 PROTEIN"/>
    <property type="match status" value="1"/>
</dbReference>
<dbReference type="GO" id="GO:0016787">
    <property type="term" value="F:hydrolase activity"/>
    <property type="evidence" value="ECO:0007669"/>
    <property type="project" value="UniProtKB-KW"/>
</dbReference>
<dbReference type="Pfam" id="PF01557">
    <property type="entry name" value="FAA_hydrolase"/>
    <property type="match status" value="1"/>
</dbReference>
<feature type="domain" description="Fumarylacetoacetase-like C-terminal" evidence="1">
    <location>
        <begin position="118"/>
        <end position="306"/>
    </location>
</feature>
<dbReference type="Proteomes" id="UP001058860">
    <property type="component" value="Chromosome"/>
</dbReference>
<sequence length="313" mass="33776">MKLRTTPRGVIAEDAANGRWVALPGEDDLLAFLAGGEAARARAQAAIDAAVDVVDPAEAVLPFRPRSIRAFMLWEAHVIQSSRVLVQRFFPPPAAKAVATFERVTGKTFPKLKPNARFREAPTFYVANHTSVLADGEPMWWPSHTKALDFELELACVLVKPLVDATPEEALDAVGGWFILNDWSARDVQADDARRNVFGPVIKAKTFANSIGCDVLTADALPDWTTATGRVRVDGEQWCEGTTANPQHTLGAMLAYASAGERLDAGDVISTGTMPGCCGLELDRWIQPGQTIELEIDGIGTLTNTISRSAVPV</sequence>
<protein>
    <submittedName>
        <fullName evidence="2">Fumarylacetoacetate hydrolase family protein</fullName>
    </submittedName>
</protein>
<dbReference type="EMBL" id="CP088295">
    <property type="protein sequence ID" value="UUY03976.1"/>
    <property type="molecule type" value="Genomic_DNA"/>
</dbReference>
<dbReference type="Gene3D" id="3.90.850.10">
    <property type="entry name" value="Fumarylacetoacetase-like, C-terminal domain"/>
    <property type="match status" value="1"/>
</dbReference>
<dbReference type="PANTHER" id="PTHR43211">
    <property type="entry name" value="FUMARYLACETOACETATE HYDROLASE"/>
    <property type="match status" value="1"/>
</dbReference>
<proteinExistence type="predicted"/>
<name>A0ABY5PH61_9ACTN</name>
<dbReference type="InterPro" id="IPR036663">
    <property type="entry name" value="Fumarylacetoacetase_C_sf"/>
</dbReference>
<evidence type="ECO:0000313" key="2">
    <source>
        <dbReference type="EMBL" id="UUY03976.1"/>
    </source>
</evidence>
<keyword evidence="3" id="KW-1185">Reference proteome</keyword>
<gene>
    <name evidence="2" type="ORF">LRS13_00145</name>
</gene>
<accession>A0ABY5PH61</accession>
<organism evidence="2 3">
    <name type="scientific">Svornostia abyssi</name>
    <dbReference type="NCBI Taxonomy" id="2898438"/>
    <lineage>
        <taxon>Bacteria</taxon>
        <taxon>Bacillati</taxon>
        <taxon>Actinomycetota</taxon>
        <taxon>Thermoleophilia</taxon>
        <taxon>Solirubrobacterales</taxon>
        <taxon>Baekduiaceae</taxon>
        <taxon>Svornostia</taxon>
    </lineage>
</organism>
<evidence type="ECO:0000313" key="3">
    <source>
        <dbReference type="Proteomes" id="UP001058860"/>
    </source>
</evidence>